<evidence type="ECO:0000313" key="1">
    <source>
        <dbReference type="EMBL" id="KAG9340934.1"/>
    </source>
</evidence>
<protein>
    <submittedName>
        <fullName evidence="1">Uncharacterized protein</fullName>
    </submittedName>
</protein>
<feature type="non-terminal residue" evidence="1">
    <location>
        <position position="1"/>
    </location>
</feature>
<comment type="caution">
    <text evidence="1">The sequence shown here is derived from an EMBL/GenBank/DDBJ whole genome shotgun (WGS) entry which is preliminary data.</text>
</comment>
<dbReference type="Proteomes" id="UP000824540">
    <property type="component" value="Unassembled WGS sequence"/>
</dbReference>
<accession>A0A8T2NLL0</accession>
<dbReference type="EMBL" id="JAFBMS010000039">
    <property type="protein sequence ID" value="KAG9340934.1"/>
    <property type="molecule type" value="Genomic_DNA"/>
</dbReference>
<dbReference type="AlphaFoldDB" id="A0A8T2NLL0"/>
<name>A0A8T2NLL0_9TELE</name>
<evidence type="ECO:0000313" key="2">
    <source>
        <dbReference type="Proteomes" id="UP000824540"/>
    </source>
</evidence>
<sequence>RVPSLEPDVRFAPFSTLSSPAVLPPACPCSSDFVRGLPATIWKSTTRRTGARTWNRSTCNRNLGYYSNTSLFFTHSLQIHLSTAYLVPRDEYERSESNVALTSGTSTSRSGESPPSSLAFLFLLLRTLWMKFLWKSQMYRCRT</sequence>
<proteinExistence type="predicted"/>
<organism evidence="1 2">
    <name type="scientific">Albula glossodonta</name>
    <name type="common">roundjaw bonefish</name>
    <dbReference type="NCBI Taxonomy" id="121402"/>
    <lineage>
        <taxon>Eukaryota</taxon>
        <taxon>Metazoa</taxon>
        <taxon>Chordata</taxon>
        <taxon>Craniata</taxon>
        <taxon>Vertebrata</taxon>
        <taxon>Euteleostomi</taxon>
        <taxon>Actinopterygii</taxon>
        <taxon>Neopterygii</taxon>
        <taxon>Teleostei</taxon>
        <taxon>Albuliformes</taxon>
        <taxon>Albulidae</taxon>
        <taxon>Albula</taxon>
    </lineage>
</organism>
<reference evidence="1" key="1">
    <citation type="thesis" date="2021" institute="BYU ScholarsArchive" country="Provo, UT, USA">
        <title>Applications of and Algorithms for Genome Assembly and Genomic Analyses with an Emphasis on Marine Teleosts.</title>
        <authorList>
            <person name="Pickett B.D."/>
        </authorList>
    </citation>
    <scope>NUCLEOTIDE SEQUENCE</scope>
    <source>
        <strain evidence="1">HI-2016</strain>
    </source>
</reference>
<gene>
    <name evidence="1" type="ORF">JZ751_020127</name>
</gene>
<keyword evidence="2" id="KW-1185">Reference proteome</keyword>